<accession>A0ABY7WMY2</accession>
<protein>
    <recommendedName>
        <fullName evidence="3">HD domain-containing protein</fullName>
    </recommendedName>
</protein>
<dbReference type="EMBL" id="CP117884">
    <property type="protein sequence ID" value="WDF81567.1"/>
    <property type="molecule type" value="Genomic_DNA"/>
</dbReference>
<gene>
    <name evidence="1" type="ORF">PQ472_06420</name>
</gene>
<organism evidence="1 2">
    <name type="scientific">Lacticaseibacillus pabuli</name>
    <dbReference type="NCBI Taxonomy" id="3025672"/>
    <lineage>
        <taxon>Bacteria</taxon>
        <taxon>Bacillati</taxon>
        <taxon>Bacillota</taxon>
        <taxon>Bacilli</taxon>
        <taxon>Lactobacillales</taxon>
        <taxon>Lactobacillaceae</taxon>
        <taxon>Lacticaseibacillus</taxon>
    </lineage>
</organism>
<evidence type="ECO:0008006" key="3">
    <source>
        <dbReference type="Google" id="ProtNLM"/>
    </source>
</evidence>
<evidence type="ECO:0000313" key="1">
    <source>
        <dbReference type="EMBL" id="WDF81567.1"/>
    </source>
</evidence>
<name>A0ABY7WMY2_9LACO</name>
<dbReference type="Proteomes" id="UP001220377">
    <property type="component" value="Chromosome"/>
</dbReference>
<sequence length="170" mass="19057">MSEALPTTAPRTPSGWLADLTLYLAALKHLAPRDTNPLLLAAYLHDFGYDQPGFNSGDGLIRFNRYLGGRGIVDPNLLHATFAAILASVDQPWSPKDTDRLMHVLAESRVTSWSKRLQGWVAALRQLDERRFGRPTDLSALRDHDAMRLLYASQQELTLIPDCKQKECSK</sequence>
<proteinExistence type="predicted"/>
<reference evidence="1 2" key="1">
    <citation type="submission" date="2023-02" db="EMBL/GenBank/DDBJ databases">
        <title>Genome sequence of Lacticaseibacillus sp. KACC 23028.</title>
        <authorList>
            <person name="Kim S."/>
            <person name="Heo J."/>
            <person name="Kwon S.-W."/>
        </authorList>
    </citation>
    <scope>NUCLEOTIDE SEQUENCE [LARGE SCALE GENOMIC DNA]</scope>
    <source>
        <strain evidence="1 2">KACC 23028</strain>
    </source>
</reference>
<evidence type="ECO:0000313" key="2">
    <source>
        <dbReference type="Proteomes" id="UP001220377"/>
    </source>
</evidence>
<keyword evidence="2" id="KW-1185">Reference proteome</keyword>
<dbReference type="RefSeq" id="WP_270222809.1">
    <property type="nucleotide sequence ID" value="NZ_CP117884.1"/>
</dbReference>